<sequence>MKEKFHNSNQDDNHLIVIPKHKHLPLLKNHPEPSMRYESLARAAFTCTKGGDPWGYAMQENYDLFFVPGPKLEGKRALSTVLCKLIFDNKGSKHTIELKKLDDEIWEATATDQISTIIDKTLAIAEELGY</sequence>
<accession>A0AA41Y0C9</accession>
<evidence type="ECO:0000313" key="2">
    <source>
        <dbReference type="Proteomes" id="UP001163821"/>
    </source>
</evidence>
<protein>
    <submittedName>
        <fullName evidence="1">Uncharacterized protein</fullName>
    </submittedName>
</protein>
<reference evidence="1" key="1">
    <citation type="submission" date="2022-10" db="EMBL/GenBank/DDBJ databases">
        <title>Gaoshiqiia sediminis gen. nov., sp. nov., isolated from coastal sediment.</title>
        <authorList>
            <person name="Yu W.X."/>
            <person name="Mu D.S."/>
            <person name="Du J.Z."/>
            <person name="Liang Y.Q."/>
        </authorList>
    </citation>
    <scope>NUCLEOTIDE SEQUENCE</scope>
    <source>
        <strain evidence="1">A06</strain>
    </source>
</reference>
<keyword evidence="2" id="KW-1185">Reference proteome</keyword>
<dbReference type="EMBL" id="JAPAAF010000001">
    <property type="protein sequence ID" value="MCW0481124.1"/>
    <property type="molecule type" value="Genomic_DNA"/>
</dbReference>
<organism evidence="1 2">
    <name type="scientific">Gaoshiqia sediminis</name>
    <dbReference type="NCBI Taxonomy" id="2986998"/>
    <lineage>
        <taxon>Bacteria</taxon>
        <taxon>Pseudomonadati</taxon>
        <taxon>Bacteroidota</taxon>
        <taxon>Bacteroidia</taxon>
        <taxon>Marinilabiliales</taxon>
        <taxon>Prolixibacteraceae</taxon>
        <taxon>Gaoshiqia</taxon>
    </lineage>
</organism>
<gene>
    <name evidence="1" type="ORF">N2K84_00175</name>
</gene>
<dbReference type="Proteomes" id="UP001163821">
    <property type="component" value="Unassembled WGS sequence"/>
</dbReference>
<comment type="caution">
    <text evidence="1">The sequence shown here is derived from an EMBL/GenBank/DDBJ whole genome shotgun (WGS) entry which is preliminary data.</text>
</comment>
<dbReference type="AlphaFoldDB" id="A0AA41Y0C9"/>
<dbReference type="RefSeq" id="WP_282589729.1">
    <property type="nucleotide sequence ID" value="NZ_JAPAAF010000001.1"/>
</dbReference>
<proteinExistence type="predicted"/>
<evidence type="ECO:0000313" key="1">
    <source>
        <dbReference type="EMBL" id="MCW0481124.1"/>
    </source>
</evidence>
<name>A0AA41Y0C9_9BACT</name>